<dbReference type="CDD" id="cd00165">
    <property type="entry name" value="S4"/>
    <property type="match status" value="1"/>
</dbReference>
<evidence type="ECO:0000313" key="9">
    <source>
        <dbReference type="EMBL" id="PTW49034.1"/>
    </source>
</evidence>
<evidence type="ECO:0000256" key="2">
    <source>
        <dbReference type="ARBA" id="ARBA00008348"/>
    </source>
</evidence>
<dbReference type="Gene3D" id="3.30.70.1560">
    <property type="entry name" value="Alpha-L RNA-binding motif"/>
    <property type="match status" value="1"/>
</dbReference>
<evidence type="ECO:0000256" key="6">
    <source>
        <dbReference type="RuleBase" id="RU003887"/>
    </source>
</evidence>
<evidence type="ECO:0000256" key="1">
    <source>
        <dbReference type="ARBA" id="ARBA00000073"/>
    </source>
</evidence>
<dbReference type="AlphaFoldDB" id="A0A2T5UC47"/>
<feature type="compositionally biased region" description="Low complexity" evidence="7">
    <location>
        <begin position="334"/>
        <end position="348"/>
    </location>
</feature>
<dbReference type="InterPro" id="IPR006145">
    <property type="entry name" value="PsdUridine_synth_RsuA/RluA"/>
</dbReference>
<gene>
    <name evidence="9" type="ORF">C8J25_101537</name>
</gene>
<dbReference type="GO" id="GO:0000455">
    <property type="term" value="P:enzyme-directed rRNA pseudouridine synthesis"/>
    <property type="evidence" value="ECO:0007669"/>
    <property type="project" value="UniProtKB-ARBA"/>
</dbReference>
<dbReference type="PROSITE" id="PS50889">
    <property type="entry name" value="S4"/>
    <property type="match status" value="1"/>
</dbReference>
<dbReference type="PANTHER" id="PTHR47683">
    <property type="entry name" value="PSEUDOURIDINE SYNTHASE FAMILY PROTEIN-RELATED"/>
    <property type="match status" value="1"/>
</dbReference>
<dbReference type="SMART" id="SM00363">
    <property type="entry name" value="S4"/>
    <property type="match status" value="1"/>
</dbReference>
<evidence type="ECO:0000256" key="3">
    <source>
        <dbReference type="ARBA" id="ARBA00022884"/>
    </source>
</evidence>
<dbReference type="InterPro" id="IPR050343">
    <property type="entry name" value="RsuA_PseudoU_synthase"/>
</dbReference>
<organism evidence="9 10">
    <name type="scientific">Sphingomonas faeni</name>
    <dbReference type="NCBI Taxonomy" id="185950"/>
    <lineage>
        <taxon>Bacteria</taxon>
        <taxon>Pseudomonadati</taxon>
        <taxon>Pseudomonadota</taxon>
        <taxon>Alphaproteobacteria</taxon>
        <taxon>Sphingomonadales</taxon>
        <taxon>Sphingomonadaceae</taxon>
        <taxon>Sphingomonas</taxon>
    </lineage>
</organism>
<dbReference type="Pfam" id="PF01479">
    <property type="entry name" value="S4"/>
    <property type="match status" value="1"/>
</dbReference>
<keyword evidence="3 5" id="KW-0694">RNA-binding</keyword>
<dbReference type="OrthoDB" id="9807213at2"/>
<dbReference type="InterPro" id="IPR000748">
    <property type="entry name" value="PsdUridine_synth_RsuA/RluB/E/F"/>
</dbReference>
<keyword evidence="4 6" id="KW-0413">Isomerase</keyword>
<dbReference type="SUPFAM" id="SSF55174">
    <property type="entry name" value="Alpha-L RNA-binding motif"/>
    <property type="match status" value="1"/>
</dbReference>
<feature type="region of interest" description="Disordered" evidence="7">
    <location>
        <begin position="1"/>
        <end position="30"/>
    </location>
</feature>
<comment type="caution">
    <text evidence="9">The sequence shown here is derived from an EMBL/GenBank/DDBJ whole genome shotgun (WGS) entry which is preliminary data.</text>
</comment>
<dbReference type="Pfam" id="PF00849">
    <property type="entry name" value="PseudoU_synth_2"/>
    <property type="match status" value="1"/>
</dbReference>
<sequence>MTTSKDDNPTASPSNDAPATSPETPAAPIKGDRIAKLLARAGIASRRDIERMIAEGRVALNGSTLDTPATILRNLNGVTVDGDPVEAPSSARLFLYNKPTGLLVTERDPAGRTTIYDRLPQDLPRLVPVGRLDLNTEGLLLMTTDGGLKRQLELPATGVERAYRARAYGNITQPQLEELIEGIEIEGVRYGSINANIERRTSANVWIEMILTEGKNREVRRVLEHLGLQVSRLIRTRYGPFVLGDLPPGQIGEVLQHDVVAFQKELAKGRPEGPGARANIGISASAGAGAGIGARSSQRGSNAPRPAPAARPAPGARPVSGARPTAGVRAPVRSPYAAPASSGFSSGAVPTDRPSRPARPERIRPTAAMQRGDVNDPWARPDTRNAARPSGTHHARPTSGETTKPYVRQERADRGEELSTSPKIKHFRAAKPPRERAAPSRVGAGATVQRQEQPRGFRPQADDSRGRSSLDKRAARSASGRPGAEPRPVRSEGPARPERGSRPTAPGKGPSGGRGHPPRAPRGGKR</sequence>
<dbReference type="PANTHER" id="PTHR47683:SF3">
    <property type="entry name" value="RIBOSOMAL LARGE SUBUNIT PSEUDOURIDINE SYNTHASE B"/>
    <property type="match status" value="1"/>
</dbReference>
<dbReference type="GO" id="GO:0003723">
    <property type="term" value="F:RNA binding"/>
    <property type="evidence" value="ECO:0007669"/>
    <property type="project" value="UniProtKB-KW"/>
</dbReference>
<name>A0A2T5UC47_9SPHN</name>
<comment type="similarity">
    <text evidence="2 6">Belongs to the pseudouridine synthase RsuA family.</text>
</comment>
<feature type="compositionally biased region" description="Basic and acidic residues" evidence="7">
    <location>
        <begin position="487"/>
        <end position="501"/>
    </location>
</feature>
<evidence type="ECO:0000259" key="8">
    <source>
        <dbReference type="SMART" id="SM00363"/>
    </source>
</evidence>
<dbReference type="NCBIfam" id="TIGR00093">
    <property type="entry name" value="pseudouridine synthase"/>
    <property type="match status" value="1"/>
</dbReference>
<proteinExistence type="inferred from homology"/>
<dbReference type="InterPro" id="IPR020094">
    <property type="entry name" value="TruA/RsuA/RluB/E/F_N"/>
</dbReference>
<feature type="compositionally biased region" description="Basic residues" evidence="7">
    <location>
        <begin position="516"/>
        <end position="526"/>
    </location>
</feature>
<dbReference type="InterPro" id="IPR036986">
    <property type="entry name" value="S4_RNA-bd_sf"/>
</dbReference>
<feature type="region of interest" description="Disordered" evidence="7">
    <location>
        <begin position="287"/>
        <end position="526"/>
    </location>
</feature>
<feature type="compositionally biased region" description="Low complexity" evidence="7">
    <location>
        <begin position="17"/>
        <end position="28"/>
    </location>
</feature>
<accession>A0A2T5UC47</accession>
<evidence type="ECO:0000256" key="7">
    <source>
        <dbReference type="SAM" id="MobiDB-lite"/>
    </source>
</evidence>
<protein>
    <recommendedName>
        <fullName evidence="6">Pseudouridine synthase</fullName>
        <ecNumber evidence="6">5.4.99.-</ecNumber>
    </recommendedName>
</protein>
<dbReference type="RefSeq" id="WP_107952105.1">
    <property type="nucleotide sequence ID" value="NZ_QAYE01000001.1"/>
</dbReference>
<reference evidence="9 10" key="1">
    <citation type="submission" date="2018-04" db="EMBL/GenBank/DDBJ databases">
        <title>Genomic Encyclopedia of Type Strains, Phase III (KMG-III): the genomes of soil and plant-associated and newly described type strains.</title>
        <authorList>
            <person name="Whitman W."/>
        </authorList>
    </citation>
    <scope>NUCLEOTIDE SEQUENCE [LARGE SCALE GENOMIC DNA]</scope>
    <source>
        <strain evidence="9 10">MA-olki</strain>
    </source>
</reference>
<dbReference type="InterPro" id="IPR018496">
    <property type="entry name" value="PsdUridine_synth_RsuA/RluB_CS"/>
</dbReference>
<dbReference type="Gene3D" id="3.30.70.580">
    <property type="entry name" value="Pseudouridine synthase I, catalytic domain, N-terminal subdomain"/>
    <property type="match status" value="1"/>
</dbReference>
<evidence type="ECO:0000313" key="10">
    <source>
        <dbReference type="Proteomes" id="UP000244013"/>
    </source>
</evidence>
<dbReference type="InterPro" id="IPR020103">
    <property type="entry name" value="PsdUridine_synth_cat_dom_sf"/>
</dbReference>
<dbReference type="GeneID" id="91004626"/>
<dbReference type="GO" id="GO:0120159">
    <property type="term" value="F:rRNA pseudouridine synthase activity"/>
    <property type="evidence" value="ECO:0007669"/>
    <property type="project" value="UniProtKB-ARBA"/>
</dbReference>
<feature type="compositionally biased region" description="Low complexity" evidence="7">
    <location>
        <begin position="287"/>
        <end position="304"/>
    </location>
</feature>
<dbReference type="Proteomes" id="UP000244013">
    <property type="component" value="Unassembled WGS sequence"/>
</dbReference>
<dbReference type="EMBL" id="QAYE01000001">
    <property type="protein sequence ID" value="PTW49034.1"/>
    <property type="molecule type" value="Genomic_DNA"/>
</dbReference>
<feature type="domain" description="RNA-binding S4" evidence="8">
    <location>
        <begin position="32"/>
        <end position="90"/>
    </location>
</feature>
<feature type="compositionally biased region" description="Low complexity" evidence="7">
    <location>
        <begin position="312"/>
        <end position="324"/>
    </location>
</feature>
<feature type="compositionally biased region" description="Basic and acidic residues" evidence="7">
    <location>
        <begin position="452"/>
        <end position="474"/>
    </location>
</feature>
<evidence type="ECO:0000256" key="5">
    <source>
        <dbReference type="PROSITE-ProRule" id="PRU00182"/>
    </source>
</evidence>
<dbReference type="EC" id="5.4.99.-" evidence="6"/>
<evidence type="ECO:0000256" key="4">
    <source>
        <dbReference type="ARBA" id="ARBA00023235"/>
    </source>
</evidence>
<dbReference type="InterPro" id="IPR002942">
    <property type="entry name" value="S4_RNA-bd"/>
</dbReference>
<dbReference type="SUPFAM" id="SSF55120">
    <property type="entry name" value="Pseudouridine synthase"/>
    <property type="match status" value="1"/>
</dbReference>
<feature type="compositionally biased region" description="Basic and acidic residues" evidence="7">
    <location>
        <begin position="407"/>
        <end position="417"/>
    </location>
</feature>
<feature type="compositionally biased region" description="Basic and acidic residues" evidence="7">
    <location>
        <begin position="353"/>
        <end position="364"/>
    </location>
</feature>
<dbReference type="InterPro" id="IPR042092">
    <property type="entry name" value="PsdUridine_s_RsuA/RluB/E/F_cat"/>
</dbReference>
<dbReference type="PROSITE" id="PS01149">
    <property type="entry name" value="PSI_RSU"/>
    <property type="match status" value="1"/>
</dbReference>
<dbReference type="Gene3D" id="3.10.290.10">
    <property type="entry name" value="RNA-binding S4 domain"/>
    <property type="match status" value="1"/>
</dbReference>
<comment type="catalytic activity">
    <reaction evidence="1">
        <text>a uridine in RNA = a pseudouridine in RNA</text>
        <dbReference type="Rhea" id="RHEA:48348"/>
        <dbReference type="Rhea" id="RHEA-COMP:12068"/>
        <dbReference type="Rhea" id="RHEA-COMP:12069"/>
        <dbReference type="ChEBI" id="CHEBI:65314"/>
        <dbReference type="ChEBI" id="CHEBI:65315"/>
    </reaction>
</comment>